<evidence type="ECO:0000256" key="4">
    <source>
        <dbReference type="ARBA" id="ARBA00023125"/>
    </source>
</evidence>
<dbReference type="STRING" id="469378.Ccur_08240"/>
<dbReference type="HOGENOM" id="CLU_000445_30_4_11"/>
<feature type="DNA-binding region" description="OmpR/PhoB-type" evidence="6">
    <location>
        <begin position="139"/>
        <end position="236"/>
    </location>
</feature>
<evidence type="ECO:0000313" key="9">
    <source>
        <dbReference type="Proteomes" id="UP000000954"/>
    </source>
</evidence>
<evidence type="ECO:0000256" key="6">
    <source>
        <dbReference type="PROSITE-ProRule" id="PRU01091"/>
    </source>
</evidence>
<dbReference type="Gene3D" id="1.10.10.10">
    <property type="entry name" value="Winged helix-like DNA-binding domain superfamily/Winged helix DNA-binding domain"/>
    <property type="match status" value="1"/>
</dbReference>
<dbReference type="Pfam" id="PF00486">
    <property type="entry name" value="Trans_reg_C"/>
    <property type="match status" value="1"/>
</dbReference>
<dbReference type="SMART" id="SM00862">
    <property type="entry name" value="Trans_reg_C"/>
    <property type="match status" value="1"/>
</dbReference>
<dbReference type="PANTHER" id="PTHR48111">
    <property type="entry name" value="REGULATOR OF RPOS"/>
    <property type="match status" value="1"/>
</dbReference>
<evidence type="ECO:0000313" key="8">
    <source>
        <dbReference type="EMBL" id="ACU94526.1"/>
    </source>
</evidence>
<dbReference type="InterPro" id="IPR016032">
    <property type="entry name" value="Sig_transdc_resp-reg_C-effctor"/>
</dbReference>
<keyword evidence="4 6" id="KW-0238">DNA-binding</keyword>
<protein>
    <submittedName>
        <fullName evidence="8">Response regulator with CheY-like receiver domain protein and winged-helix DNA-binding domain protein</fullName>
    </submittedName>
</protein>
<name>C7MNN6_CRYCD</name>
<dbReference type="Proteomes" id="UP000000954">
    <property type="component" value="Chromosome"/>
</dbReference>
<evidence type="ECO:0000256" key="3">
    <source>
        <dbReference type="ARBA" id="ARBA00023015"/>
    </source>
</evidence>
<feature type="domain" description="OmpR/PhoB-type" evidence="7">
    <location>
        <begin position="139"/>
        <end position="236"/>
    </location>
</feature>
<keyword evidence="2" id="KW-0902">Two-component regulatory system</keyword>
<dbReference type="GO" id="GO:0000976">
    <property type="term" value="F:transcription cis-regulatory region binding"/>
    <property type="evidence" value="ECO:0007669"/>
    <property type="project" value="TreeGrafter"/>
</dbReference>
<dbReference type="KEGG" id="ccu:Ccur_08240"/>
<reference evidence="8 9" key="1">
    <citation type="journal article" date="2009" name="Stand. Genomic Sci.">
        <title>Complete genome sequence of Cryptobacterium curtum type strain (12-3).</title>
        <authorList>
            <person name="Mavrommatis K."/>
            <person name="Pukall R."/>
            <person name="Rohde C."/>
            <person name="Chen F."/>
            <person name="Sims D."/>
            <person name="Brettin T."/>
            <person name="Kuske C."/>
            <person name="Detter J.C."/>
            <person name="Han C."/>
            <person name="Lapidus A."/>
            <person name="Copeland A."/>
            <person name="Glavina Del Rio T."/>
            <person name="Nolan M."/>
            <person name="Lucas S."/>
            <person name="Tice H."/>
            <person name="Cheng J.F."/>
            <person name="Bruce D."/>
            <person name="Goodwin L."/>
            <person name="Pitluck S."/>
            <person name="Ovchinnikova G."/>
            <person name="Pati A."/>
            <person name="Ivanova N."/>
            <person name="Chen A."/>
            <person name="Palaniappan K."/>
            <person name="Chain P."/>
            <person name="D'haeseleer P."/>
            <person name="Goker M."/>
            <person name="Bristow J."/>
            <person name="Eisen J.A."/>
            <person name="Markowitz V."/>
            <person name="Hugenholtz P."/>
            <person name="Rohde M."/>
            <person name="Klenk H.P."/>
            <person name="Kyrpides N.C."/>
        </authorList>
    </citation>
    <scope>NUCLEOTIDE SEQUENCE [LARGE SCALE GENOMIC DNA]</scope>
    <source>
        <strain evidence="9">ATCC 700683 / DSM 15641 / 12-3</strain>
    </source>
</reference>
<dbReference type="InterPro" id="IPR001867">
    <property type="entry name" value="OmpR/PhoB-type_DNA-bd"/>
</dbReference>
<dbReference type="GO" id="GO:0006355">
    <property type="term" value="P:regulation of DNA-templated transcription"/>
    <property type="evidence" value="ECO:0007669"/>
    <property type="project" value="InterPro"/>
</dbReference>
<keyword evidence="1" id="KW-0597">Phosphoprotein</keyword>
<evidence type="ECO:0000256" key="2">
    <source>
        <dbReference type="ARBA" id="ARBA00023012"/>
    </source>
</evidence>
<dbReference type="AlphaFoldDB" id="C7MNN6"/>
<dbReference type="OrthoDB" id="8927943at2"/>
<sequence>MIPSTVTNNETDEARKQVAFVADSLKSAYKFRQVLSALPIDFVAHSTARFERALDHGQHFDLVIFEFNQNVSMSMAALETALVEAGGIPTLIIAPADILEETRLPSQVKSDFVVSSASEGECSVRIRRLLWPRNDALETDTITVGSLCINLATYQVTIAGTPLDLTYLEYALLAFLAAHPGRTFSRDALLQRVWGFDYYGGSRTVDVHVRRVRSKLGPDLAHHLETVRGVGYLWQI</sequence>
<organism evidence="8 9">
    <name type="scientific">Cryptobacterium curtum (strain ATCC 700683 / DSM 15641 / CCUG 43107 / 12-3)</name>
    <dbReference type="NCBI Taxonomy" id="469378"/>
    <lineage>
        <taxon>Bacteria</taxon>
        <taxon>Bacillati</taxon>
        <taxon>Actinomycetota</taxon>
        <taxon>Coriobacteriia</taxon>
        <taxon>Eggerthellales</taxon>
        <taxon>Eggerthellaceae</taxon>
        <taxon>Cryptobacterium</taxon>
    </lineage>
</organism>
<evidence type="ECO:0000256" key="1">
    <source>
        <dbReference type="ARBA" id="ARBA00022553"/>
    </source>
</evidence>
<dbReference type="RefSeq" id="WP_012803213.1">
    <property type="nucleotide sequence ID" value="NC_013170.1"/>
</dbReference>
<dbReference type="InterPro" id="IPR036388">
    <property type="entry name" value="WH-like_DNA-bd_sf"/>
</dbReference>
<dbReference type="CDD" id="cd00383">
    <property type="entry name" value="trans_reg_C"/>
    <property type="match status" value="1"/>
</dbReference>
<evidence type="ECO:0000259" key="7">
    <source>
        <dbReference type="PROSITE" id="PS51755"/>
    </source>
</evidence>
<dbReference type="eggNOG" id="COG0745">
    <property type="taxonomic scope" value="Bacteria"/>
</dbReference>
<proteinExistence type="predicted"/>
<dbReference type="InterPro" id="IPR039420">
    <property type="entry name" value="WalR-like"/>
</dbReference>
<evidence type="ECO:0000256" key="5">
    <source>
        <dbReference type="ARBA" id="ARBA00023163"/>
    </source>
</evidence>
<accession>C7MNN6</accession>
<keyword evidence="9" id="KW-1185">Reference proteome</keyword>
<gene>
    <name evidence="8" type="ordered locus">Ccur_08240</name>
</gene>
<dbReference type="GO" id="GO:0032993">
    <property type="term" value="C:protein-DNA complex"/>
    <property type="evidence" value="ECO:0007669"/>
    <property type="project" value="TreeGrafter"/>
</dbReference>
<keyword evidence="3" id="KW-0805">Transcription regulation</keyword>
<dbReference type="PANTHER" id="PTHR48111:SF4">
    <property type="entry name" value="DNA-BINDING DUAL TRANSCRIPTIONAL REGULATOR OMPR"/>
    <property type="match status" value="1"/>
</dbReference>
<dbReference type="SUPFAM" id="SSF46894">
    <property type="entry name" value="C-terminal effector domain of the bipartite response regulators"/>
    <property type="match status" value="1"/>
</dbReference>
<dbReference type="FunFam" id="1.10.10.10:FF:000018">
    <property type="entry name" value="DNA-binding response regulator ResD"/>
    <property type="match status" value="1"/>
</dbReference>
<dbReference type="PROSITE" id="PS51755">
    <property type="entry name" value="OMPR_PHOB"/>
    <property type="match status" value="1"/>
</dbReference>
<keyword evidence="5" id="KW-0804">Transcription</keyword>
<dbReference type="EMBL" id="CP001682">
    <property type="protein sequence ID" value="ACU94526.1"/>
    <property type="molecule type" value="Genomic_DNA"/>
</dbReference>
<dbReference type="GO" id="GO:0000156">
    <property type="term" value="F:phosphorelay response regulator activity"/>
    <property type="evidence" value="ECO:0007669"/>
    <property type="project" value="TreeGrafter"/>
</dbReference>
<dbReference type="GO" id="GO:0005829">
    <property type="term" value="C:cytosol"/>
    <property type="evidence" value="ECO:0007669"/>
    <property type="project" value="TreeGrafter"/>
</dbReference>